<evidence type="ECO:0000256" key="4">
    <source>
        <dbReference type="ARBA" id="ARBA00022989"/>
    </source>
</evidence>
<evidence type="ECO:0000256" key="8">
    <source>
        <dbReference type="ARBA" id="ARBA00023224"/>
    </source>
</evidence>
<dbReference type="Proteomes" id="UP000094527">
    <property type="component" value="Unassembled WGS sequence"/>
</dbReference>
<evidence type="ECO:0000313" key="12">
    <source>
        <dbReference type="Proteomes" id="UP000094527"/>
    </source>
</evidence>
<dbReference type="InterPro" id="IPR017452">
    <property type="entry name" value="GPCR_Rhodpsn_7TM"/>
</dbReference>
<dbReference type="GO" id="GO:0004930">
    <property type="term" value="F:G protein-coupled receptor activity"/>
    <property type="evidence" value="ECO:0007669"/>
    <property type="project" value="UniProtKB-KW"/>
</dbReference>
<evidence type="ECO:0000256" key="5">
    <source>
        <dbReference type="ARBA" id="ARBA00023040"/>
    </source>
</evidence>
<evidence type="ECO:0000256" key="7">
    <source>
        <dbReference type="ARBA" id="ARBA00023170"/>
    </source>
</evidence>
<dbReference type="AlphaFoldDB" id="A0A1D2M5N5"/>
<sequence>MKSWVFGEFMCKMYHFINSMSTTASVLILVVISFERYFAIIHPMTCKQILTPGRLRYQTQTNCINEPLLIYQTEHLYGCS</sequence>
<comment type="subcellular location">
    <subcellularLocation>
        <location evidence="1">Membrane</location>
        <topology evidence="1">Multi-pass membrane protein</topology>
    </subcellularLocation>
</comment>
<dbReference type="PROSITE" id="PS50262">
    <property type="entry name" value="G_PROTEIN_RECEP_F1_2"/>
    <property type="match status" value="1"/>
</dbReference>
<evidence type="ECO:0000256" key="9">
    <source>
        <dbReference type="SAM" id="Phobius"/>
    </source>
</evidence>
<keyword evidence="12" id="KW-1185">Reference proteome</keyword>
<dbReference type="PROSITE" id="PS00237">
    <property type="entry name" value="G_PROTEIN_RECEP_F1_1"/>
    <property type="match status" value="1"/>
</dbReference>
<accession>A0A1D2M5N5</accession>
<dbReference type="EMBL" id="LJIJ01003821">
    <property type="protein sequence ID" value="ODM88289.1"/>
    <property type="molecule type" value="Genomic_DNA"/>
</dbReference>
<dbReference type="SUPFAM" id="SSF81321">
    <property type="entry name" value="Family A G protein-coupled receptor-like"/>
    <property type="match status" value="1"/>
</dbReference>
<evidence type="ECO:0000259" key="10">
    <source>
        <dbReference type="PROSITE" id="PS50262"/>
    </source>
</evidence>
<dbReference type="PANTHER" id="PTHR24243">
    <property type="entry name" value="G-PROTEIN COUPLED RECEPTOR"/>
    <property type="match status" value="1"/>
</dbReference>
<dbReference type="Pfam" id="PF00001">
    <property type="entry name" value="7tm_1"/>
    <property type="match status" value="1"/>
</dbReference>
<dbReference type="PANTHER" id="PTHR24243:SF224">
    <property type="entry name" value="G-PROTEIN COUPLED RECEPTOR 19-RELATED"/>
    <property type="match status" value="1"/>
</dbReference>
<organism evidence="11 12">
    <name type="scientific">Orchesella cincta</name>
    <name type="common">Springtail</name>
    <name type="synonym">Podura cincta</name>
    <dbReference type="NCBI Taxonomy" id="48709"/>
    <lineage>
        <taxon>Eukaryota</taxon>
        <taxon>Metazoa</taxon>
        <taxon>Ecdysozoa</taxon>
        <taxon>Arthropoda</taxon>
        <taxon>Hexapoda</taxon>
        <taxon>Collembola</taxon>
        <taxon>Entomobryomorpha</taxon>
        <taxon>Entomobryoidea</taxon>
        <taxon>Orchesellidae</taxon>
        <taxon>Orchesellinae</taxon>
        <taxon>Orchesella</taxon>
    </lineage>
</organism>
<dbReference type="Gene3D" id="1.20.1070.10">
    <property type="entry name" value="Rhodopsin 7-helix transmembrane proteins"/>
    <property type="match status" value="1"/>
</dbReference>
<dbReference type="STRING" id="48709.A0A1D2M5N5"/>
<comment type="similarity">
    <text evidence="2">Belongs to the G-protein coupled receptor 1 family.</text>
</comment>
<gene>
    <name evidence="11" type="ORF">Ocin01_18393</name>
</gene>
<reference evidence="11 12" key="1">
    <citation type="journal article" date="2016" name="Genome Biol. Evol.">
        <title>Gene Family Evolution Reflects Adaptation to Soil Environmental Stressors in the Genome of the Collembolan Orchesella cincta.</title>
        <authorList>
            <person name="Faddeeva-Vakhrusheva A."/>
            <person name="Derks M.F."/>
            <person name="Anvar S.Y."/>
            <person name="Agamennone V."/>
            <person name="Suring W."/>
            <person name="Smit S."/>
            <person name="van Straalen N.M."/>
            <person name="Roelofs D."/>
        </authorList>
    </citation>
    <scope>NUCLEOTIDE SEQUENCE [LARGE SCALE GENOMIC DNA]</scope>
    <source>
        <tissue evidence="11">Mixed pool</tissue>
    </source>
</reference>
<keyword evidence="4 9" id="KW-1133">Transmembrane helix</keyword>
<evidence type="ECO:0000256" key="2">
    <source>
        <dbReference type="ARBA" id="ARBA00010663"/>
    </source>
</evidence>
<dbReference type="InterPro" id="IPR000276">
    <property type="entry name" value="GPCR_Rhodpsn"/>
</dbReference>
<dbReference type="OMA" id="TNCINEP"/>
<proteinExistence type="inferred from homology"/>
<keyword evidence="8" id="KW-0807">Transducer</keyword>
<comment type="caution">
    <text evidence="11">The sequence shown here is derived from an EMBL/GenBank/DDBJ whole genome shotgun (WGS) entry which is preliminary data.</text>
</comment>
<protein>
    <submittedName>
        <fullName evidence="11">Growth hormone secretagogue receptor type 1</fullName>
    </submittedName>
</protein>
<dbReference type="GO" id="GO:0005886">
    <property type="term" value="C:plasma membrane"/>
    <property type="evidence" value="ECO:0007669"/>
    <property type="project" value="TreeGrafter"/>
</dbReference>
<evidence type="ECO:0000256" key="6">
    <source>
        <dbReference type="ARBA" id="ARBA00023136"/>
    </source>
</evidence>
<keyword evidence="5" id="KW-0297">G-protein coupled receptor</keyword>
<evidence type="ECO:0000256" key="3">
    <source>
        <dbReference type="ARBA" id="ARBA00022692"/>
    </source>
</evidence>
<evidence type="ECO:0000256" key="1">
    <source>
        <dbReference type="ARBA" id="ARBA00004141"/>
    </source>
</evidence>
<keyword evidence="7 11" id="KW-0675">Receptor</keyword>
<dbReference type="OrthoDB" id="5964776at2759"/>
<keyword evidence="6 9" id="KW-0472">Membrane</keyword>
<feature type="transmembrane region" description="Helical" evidence="9">
    <location>
        <begin position="13"/>
        <end position="34"/>
    </location>
</feature>
<evidence type="ECO:0000313" key="11">
    <source>
        <dbReference type="EMBL" id="ODM88289.1"/>
    </source>
</evidence>
<feature type="domain" description="G-protein coupled receptors family 1 profile" evidence="10">
    <location>
        <begin position="1"/>
        <end position="52"/>
    </location>
</feature>
<keyword evidence="3 9" id="KW-0812">Transmembrane</keyword>
<name>A0A1D2M5N5_ORCCI</name>